<dbReference type="Proteomes" id="UP001056120">
    <property type="component" value="Linkage Group LG20"/>
</dbReference>
<gene>
    <name evidence="1" type="ORF">L1987_60026</name>
</gene>
<dbReference type="EMBL" id="CM042037">
    <property type="protein sequence ID" value="KAI3742346.1"/>
    <property type="molecule type" value="Genomic_DNA"/>
</dbReference>
<keyword evidence="2" id="KW-1185">Reference proteome</keyword>
<reference evidence="1 2" key="2">
    <citation type="journal article" date="2022" name="Mol. Ecol. Resour.">
        <title>The genomes of chicory, endive, great burdock and yacon provide insights into Asteraceae paleo-polyploidization history and plant inulin production.</title>
        <authorList>
            <person name="Fan W."/>
            <person name="Wang S."/>
            <person name="Wang H."/>
            <person name="Wang A."/>
            <person name="Jiang F."/>
            <person name="Liu H."/>
            <person name="Zhao H."/>
            <person name="Xu D."/>
            <person name="Zhang Y."/>
        </authorList>
    </citation>
    <scope>NUCLEOTIDE SEQUENCE [LARGE SCALE GENOMIC DNA]</scope>
    <source>
        <strain evidence="2">cv. Yunnan</strain>
        <tissue evidence="1">Leaves</tissue>
    </source>
</reference>
<organism evidence="1 2">
    <name type="scientific">Smallanthus sonchifolius</name>
    <dbReference type="NCBI Taxonomy" id="185202"/>
    <lineage>
        <taxon>Eukaryota</taxon>
        <taxon>Viridiplantae</taxon>
        <taxon>Streptophyta</taxon>
        <taxon>Embryophyta</taxon>
        <taxon>Tracheophyta</taxon>
        <taxon>Spermatophyta</taxon>
        <taxon>Magnoliopsida</taxon>
        <taxon>eudicotyledons</taxon>
        <taxon>Gunneridae</taxon>
        <taxon>Pentapetalae</taxon>
        <taxon>asterids</taxon>
        <taxon>campanulids</taxon>
        <taxon>Asterales</taxon>
        <taxon>Asteraceae</taxon>
        <taxon>Asteroideae</taxon>
        <taxon>Heliantheae alliance</taxon>
        <taxon>Millerieae</taxon>
        <taxon>Smallanthus</taxon>
    </lineage>
</organism>
<name>A0ACB9D7R1_9ASTR</name>
<reference evidence="2" key="1">
    <citation type="journal article" date="2022" name="Mol. Ecol. Resour.">
        <title>The genomes of chicory, endive, great burdock and yacon provide insights into Asteraceae palaeo-polyploidization history and plant inulin production.</title>
        <authorList>
            <person name="Fan W."/>
            <person name="Wang S."/>
            <person name="Wang H."/>
            <person name="Wang A."/>
            <person name="Jiang F."/>
            <person name="Liu H."/>
            <person name="Zhao H."/>
            <person name="Xu D."/>
            <person name="Zhang Y."/>
        </authorList>
    </citation>
    <scope>NUCLEOTIDE SEQUENCE [LARGE SCALE GENOMIC DNA]</scope>
    <source>
        <strain evidence="2">cv. Yunnan</strain>
    </source>
</reference>
<comment type="caution">
    <text evidence="1">The sequence shown here is derived from an EMBL/GenBank/DDBJ whole genome shotgun (WGS) entry which is preliminary data.</text>
</comment>
<proteinExistence type="predicted"/>
<evidence type="ECO:0000313" key="2">
    <source>
        <dbReference type="Proteomes" id="UP001056120"/>
    </source>
</evidence>
<accession>A0ACB9D7R1</accession>
<evidence type="ECO:0000313" key="1">
    <source>
        <dbReference type="EMBL" id="KAI3742346.1"/>
    </source>
</evidence>
<sequence length="96" mass="10148">MQLPSVLMALPIMAFSSPLQRETVVLVDVLTVTNIAPWVATVGARAIDRNFPADVKLGNGKLIPGVSVYGGPALAHHRLHPLIYARNVGGALLPCV</sequence>
<protein>
    <submittedName>
        <fullName evidence="1">Uncharacterized protein</fullName>
    </submittedName>
</protein>